<dbReference type="Gene3D" id="3.90.1150.10">
    <property type="entry name" value="Aspartate Aminotransferase, domain 1"/>
    <property type="match status" value="1"/>
</dbReference>
<dbReference type="PANTHER" id="PTHR30244">
    <property type="entry name" value="TRANSAMINASE"/>
    <property type="match status" value="1"/>
</dbReference>
<evidence type="ECO:0000256" key="1">
    <source>
        <dbReference type="ARBA" id="ARBA00022898"/>
    </source>
</evidence>
<evidence type="ECO:0000313" key="6">
    <source>
        <dbReference type="EMBL" id="OGK02586.1"/>
    </source>
</evidence>
<comment type="caution">
    <text evidence="6">The sequence shown here is derived from an EMBL/GenBank/DDBJ whole genome shotgun (WGS) entry which is preliminary data.</text>
</comment>
<dbReference type="GO" id="GO:0008483">
    <property type="term" value="F:transaminase activity"/>
    <property type="evidence" value="ECO:0007669"/>
    <property type="project" value="TreeGrafter"/>
</dbReference>
<evidence type="ECO:0000256" key="5">
    <source>
        <dbReference type="RuleBase" id="RU004508"/>
    </source>
</evidence>
<keyword evidence="1 4" id="KW-0663">Pyridoxal phosphate</keyword>
<dbReference type="InterPro" id="IPR000653">
    <property type="entry name" value="DegT/StrS_aminotransferase"/>
</dbReference>
<name>A0A1F7F7V5_UNCRA</name>
<dbReference type="InterPro" id="IPR015422">
    <property type="entry name" value="PyrdxlP-dep_Trfase_small"/>
</dbReference>
<dbReference type="SUPFAM" id="SSF53383">
    <property type="entry name" value="PLP-dependent transferases"/>
    <property type="match status" value="1"/>
</dbReference>
<dbReference type="CDD" id="cd00616">
    <property type="entry name" value="AHBA_syn"/>
    <property type="match status" value="1"/>
</dbReference>
<dbReference type="Gene3D" id="3.40.640.10">
    <property type="entry name" value="Type I PLP-dependent aspartate aminotransferase-like (Major domain)"/>
    <property type="match status" value="1"/>
</dbReference>
<evidence type="ECO:0000256" key="4">
    <source>
        <dbReference type="PIRSR" id="PIRSR000390-2"/>
    </source>
</evidence>
<evidence type="ECO:0000313" key="7">
    <source>
        <dbReference type="Proteomes" id="UP000179243"/>
    </source>
</evidence>
<reference evidence="6 7" key="1">
    <citation type="journal article" date="2016" name="Nat. Commun.">
        <title>Thousands of microbial genomes shed light on interconnected biogeochemical processes in an aquifer system.</title>
        <authorList>
            <person name="Anantharaman K."/>
            <person name="Brown C.T."/>
            <person name="Hug L.A."/>
            <person name="Sharon I."/>
            <person name="Castelle C.J."/>
            <person name="Probst A.J."/>
            <person name="Thomas B.C."/>
            <person name="Singh A."/>
            <person name="Wilkins M.J."/>
            <person name="Karaoz U."/>
            <person name="Brodie E.L."/>
            <person name="Williams K.H."/>
            <person name="Hubbard S.S."/>
            <person name="Banfield J.F."/>
        </authorList>
    </citation>
    <scope>NUCLEOTIDE SEQUENCE [LARGE SCALE GENOMIC DNA]</scope>
</reference>
<dbReference type="FunFam" id="3.40.640.10:FF:000089">
    <property type="entry name" value="Aminotransferase, DegT/DnrJ/EryC1/StrS family"/>
    <property type="match status" value="1"/>
</dbReference>
<dbReference type="Pfam" id="PF01041">
    <property type="entry name" value="DegT_DnrJ_EryC1"/>
    <property type="match status" value="1"/>
</dbReference>
<proteinExistence type="inferred from homology"/>
<protein>
    <submittedName>
        <fullName evidence="6">Transcriptional regulator</fullName>
    </submittedName>
</protein>
<dbReference type="PIRSF" id="PIRSF000390">
    <property type="entry name" value="PLP_StrS"/>
    <property type="match status" value="1"/>
</dbReference>
<dbReference type="InterPro" id="IPR015421">
    <property type="entry name" value="PyrdxlP-dep_Trfase_major"/>
</dbReference>
<dbReference type="GO" id="GO:0030170">
    <property type="term" value="F:pyridoxal phosphate binding"/>
    <property type="evidence" value="ECO:0007669"/>
    <property type="project" value="UniProtKB-ARBA"/>
</dbReference>
<accession>A0A1F7F7V5</accession>
<evidence type="ECO:0000256" key="3">
    <source>
        <dbReference type="PIRSR" id="PIRSR000390-1"/>
    </source>
</evidence>
<dbReference type="Proteomes" id="UP000179243">
    <property type="component" value="Unassembled WGS sequence"/>
</dbReference>
<organism evidence="6 7">
    <name type="scientific">Candidatus Raymondbacteria bacterium RIFOXYD12_FULL_49_13</name>
    <dbReference type="NCBI Taxonomy" id="1817890"/>
    <lineage>
        <taxon>Bacteria</taxon>
        <taxon>Raymondiibacteriota</taxon>
    </lineage>
</organism>
<dbReference type="PANTHER" id="PTHR30244:SF36">
    <property type="entry name" value="3-OXO-GLUCOSE-6-PHOSPHATE:GLUTAMATE AMINOTRANSFERASE"/>
    <property type="match status" value="1"/>
</dbReference>
<dbReference type="AlphaFoldDB" id="A0A1F7F7V5"/>
<feature type="modified residue" description="N6-(pyridoxal phosphate)lysine" evidence="4">
    <location>
        <position position="186"/>
    </location>
</feature>
<evidence type="ECO:0000256" key="2">
    <source>
        <dbReference type="ARBA" id="ARBA00037999"/>
    </source>
</evidence>
<comment type="similarity">
    <text evidence="2 5">Belongs to the DegT/DnrJ/EryC1 family.</text>
</comment>
<dbReference type="InterPro" id="IPR015424">
    <property type="entry name" value="PyrdxlP-dep_Trfase"/>
</dbReference>
<gene>
    <name evidence="6" type="ORF">A2519_12280</name>
</gene>
<dbReference type="EMBL" id="MFYX01000105">
    <property type="protein sequence ID" value="OGK02586.1"/>
    <property type="molecule type" value="Genomic_DNA"/>
</dbReference>
<dbReference type="GO" id="GO:0000271">
    <property type="term" value="P:polysaccharide biosynthetic process"/>
    <property type="evidence" value="ECO:0007669"/>
    <property type="project" value="TreeGrafter"/>
</dbReference>
<feature type="active site" description="Proton acceptor" evidence="3">
    <location>
        <position position="186"/>
    </location>
</feature>
<sequence>MKVPLLDLKAQYNSIKTDLDRALLAVVESQVFINGPVVEEFERAIAQYLNAKYAVGLSSGTDALVIALMALDIKPGDEVITTTYTFFATAGSIARLGAKPVFVDICHDTFNIDPTQIEAKISPKTKAIIPVHLFGQPADMDPILALAKKHGLAVIEDGAQAIGAKYKGQCACTFGQIGTLSFFPSKNLGGLGDGGMATTNSDELYNKLKMLRNHGAHPKYYHKIIGGNFRLDALQAAGLKVKLPYLDRWSEARRNNARFYDRAFSGSLVVTPVIHASNTSIYNQYCVRVEKRDELLAFLKEKGVGSEVYYPVPMHLQECFAYLGHGKGDFPIAEEAADHTCALPIYPELSQEQKEYVAATILSFYK</sequence>